<name>R9H9X9_BACT4</name>
<dbReference type="EMBL" id="ASSM01000009">
    <property type="protein sequence ID" value="EOS00601.1"/>
    <property type="molecule type" value="Genomic_DNA"/>
</dbReference>
<evidence type="ECO:0008006" key="3">
    <source>
        <dbReference type="Google" id="ProtNLM"/>
    </source>
</evidence>
<evidence type="ECO:0000313" key="2">
    <source>
        <dbReference type="Proteomes" id="UP000014207"/>
    </source>
</evidence>
<gene>
    <name evidence="1" type="ORF">C799_02450</name>
</gene>
<dbReference type="HOGENOM" id="CLU_076293_0_0_10"/>
<dbReference type="PATRIC" id="fig|1235785.3.peg.2459"/>
<accession>R9H9X9</accession>
<dbReference type="InterPro" id="IPR043766">
    <property type="entry name" value="BfmA-like"/>
</dbReference>
<reference evidence="1 2" key="1">
    <citation type="submission" date="2013-04" db="EMBL/GenBank/DDBJ databases">
        <title>The Genome Sequence of Bacteroides thetaiotaomicron dnLKV9.</title>
        <authorList>
            <consortium name="The Broad Institute Genomics Platform"/>
            <consortium name="The Broad Institute Genome Sequencing Center for Infectious Disease"/>
            <person name="Earl A."/>
            <person name="Xavier R."/>
            <person name="Kuhn K."/>
            <person name="Stappenbeck T."/>
            <person name="Walker B."/>
            <person name="Young S."/>
            <person name="Zeng Q."/>
            <person name="Gargeya S."/>
            <person name="Fitzgerald M."/>
            <person name="Haas B."/>
            <person name="Abouelleil A."/>
            <person name="Allen A.W."/>
            <person name="Alvarado L."/>
            <person name="Arachchi H.M."/>
            <person name="Berlin A.M."/>
            <person name="Chapman S.B."/>
            <person name="Gainer-Dewar J."/>
            <person name="Goldberg J."/>
            <person name="Griggs A."/>
            <person name="Gujja S."/>
            <person name="Hansen M."/>
            <person name="Howarth C."/>
            <person name="Imamovic A."/>
            <person name="Ireland A."/>
            <person name="Larimer J."/>
            <person name="McCowan C."/>
            <person name="Murphy C."/>
            <person name="Pearson M."/>
            <person name="Poon T.W."/>
            <person name="Priest M."/>
            <person name="Roberts A."/>
            <person name="Saif S."/>
            <person name="Shea T."/>
            <person name="Sisk P."/>
            <person name="Sykes S."/>
            <person name="Wortman J."/>
            <person name="Nusbaum C."/>
            <person name="Birren B."/>
        </authorList>
    </citation>
    <scope>NUCLEOTIDE SEQUENCE [LARGE SCALE GENOMIC DNA]</scope>
    <source>
        <strain evidence="2">dnLKV9</strain>
    </source>
</reference>
<dbReference type="Pfam" id="PF18976">
    <property type="entry name" value="DUF5712"/>
    <property type="match status" value="1"/>
</dbReference>
<sequence>MNTPGVSDNKGKCVQLVEYLSKESQDERPYYDNFFSQKEDFVTPQTVRLHIDNNHRTLKRRDDKFYMLSVNPSGEEQAHLIERVTGRKVGEFSELSPREQEDVLAEMKRFARDCMDEYARNFYRERITSGADLVWYGRVETERHYKNDDPDVREGKAKAGDRKPGLQLHVHVVVSRMDRTQTISLSPLSKSRGNRQILDGQEVLVGFDRSQWSARCASRFNQRYDYFPYCRSDNRELREYSENWRIRNEMRNEAVSKIKQELLHGELREERRMYMGVCRLYRFVVNPRKAIIRELERLGTDLLTGKGR</sequence>
<protein>
    <recommendedName>
        <fullName evidence="3">Mobilization protein</fullName>
    </recommendedName>
</protein>
<comment type="caution">
    <text evidence="1">The sequence shown here is derived from an EMBL/GenBank/DDBJ whole genome shotgun (WGS) entry which is preliminary data.</text>
</comment>
<dbReference type="AlphaFoldDB" id="R9H9X9"/>
<dbReference type="Proteomes" id="UP000014207">
    <property type="component" value="Unassembled WGS sequence"/>
</dbReference>
<organism evidence="1 2">
    <name type="scientific">Bacteroides thetaiotaomicron dnLKV9</name>
    <dbReference type="NCBI Taxonomy" id="1235785"/>
    <lineage>
        <taxon>Bacteria</taxon>
        <taxon>Pseudomonadati</taxon>
        <taxon>Bacteroidota</taxon>
        <taxon>Bacteroidia</taxon>
        <taxon>Bacteroidales</taxon>
        <taxon>Bacteroidaceae</taxon>
        <taxon>Bacteroides</taxon>
    </lineage>
</organism>
<proteinExistence type="predicted"/>
<evidence type="ECO:0000313" key="1">
    <source>
        <dbReference type="EMBL" id="EOS00601.1"/>
    </source>
</evidence>